<dbReference type="InterPro" id="IPR052741">
    <property type="entry name" value="Mitochondrial_HTD2"/>
</dbReference>
<dbReference type="EMBL" id="JARXVH010000011">
    <property type="protein sequence ID" value="MDH6219118.1"/>
    <property type="molecule type" value="Genomic_DNA"/>
</dbReference>
<sequence length="297" mass="32765">MEPEEQSAKTSGAAPLSSYVESWTPGPVTDEDPLPLGPVAALSAVLDLPGTVAKNGDPLPPLWHWLYFLNWPTQGKLGPDGHPRDGHFLPPIPQRQRMWAGGRCEIREPLRLGEPAERVSSLGALTAKQGRTGELLFVTERREFRQRGRVCLVEEQDSVYRSGRSAGQHPGVLDELALPDTDAPWQLPVHPDPALLFRFSALTANAHRIHYDAPYCRDEEGYPGLLVHGPLLALLMLELPRRRAPDRRVRALSYRLHKPVFGGEHLAACGTPAGEGAELRVATHREERHATAEVTFG</sequence>
<feature type="region of interest" description="Disordered" evidence="1">
    <location>
        <begin position="1"/>
        <end position="34"/>
    </location>
</feature>
<gene>
    <name evidence="2" type="ORF">M2283_006452</name>
</gene>
<name>A0ABT6LSA8_9ACTN</name>
<evidence type="ECO:0000313" key="2">
    <source>
        <dbReference type="EMBL" id="MDH6219118.1"/>
    </source>
</evidence>
<dbReference type="Gene3D" id="3.10.129.10">
    <property type="entry name" value="Hotdog Thioesterase"/>
    <property type="match status" value="2"/>
</dbReference>
<protein>
    <submittedName>
        <fullName evidence="2">Hydroxyacyl-ACP dehydratase HTD2-like protein with hotdog domain</fullName>
    </submittedName>
</protein>
<proteinExistence type="predicted"/>
<dbReference type="InterPro" id="IPR029069">
    <property type="entry name" value="HotDog_dom_sf"/>
</dbReference>
<dbReference type="PANTHER" id="PTHR28152:SF1">
    <property type="entry name" value="HYDROXYACYL-THIOESTER DEHYDRATASE TYPE 2, MITOCHONDRIAL"/>
    <property type="match status" value="1"/>
</dbReference>
<evidence type="ECO:0000313" key="3">
    <source>
        <dbReference type="Proteomes" id="UP001160499"/>
    </source>
</evidence>
<evidence type="ECO:0000256" key="1">
    <source>
        <dbReference type="SAM" id="MobiDB-lite"/>
    </source>
</evidence>
<dbReference type="PANTHER" id="PTHR28152">
    <property type="entry name" value="HYDROXYACYL-THIOESTER DEHYDRATASE TYPE 2, MITOCHONDRIAL"/>
    <property type="match status" value="1"/>
</dbReference>
<organism evidence="2 3">
    <name type="scientific">Streptomyces pseudovenezuelae</name>
    <dbReference type="NCBI Taxonomy" id="67350"/>
    <lineage>
        <taxon>Bacteria</taxon>
        <taxon>Bacillati</taxon>
        <taxon>Actinomycetota</taxon>
        <taxon>Actinomycetes</taxon>
        <taxon>Kitasatosporales</taxon>
        <taxon>Streptomycetaceae</taxon>
        <taxon>Streptomyces</taxon>
        <taxon>Streptomyces aurantiacus group</taxon>
    </lineage>
</organism>
<accession>A0ABT6LSA8</accession>
<comment type="caution">
    <text evidence="2">The sequence shown here is derived from an EMBL/GenBank/DDBJ whole genome shotgun (WGS) entry which is preliminary data.</text>
</comment>
<dbReference type="RefSeq" id="WP_280879948.1">
    <property type="nucleotide sequence ID" value="NZ_JARXVH010000011.1"/>
</dbReference>
<keyword evidence="3" id="KW-1185">Reference proteome</keyword>
<dbReference type="SUPFAM" id="SSF54637">
    <property type="entry name" value="Thioesterase/thiol ester dehydrase-isomerase"/>
    <property type="match status" value="1"/>
</dbReference>
<reference evidence="2 3" key="1">
    <citation type="submission" date="2023-04" db="EMBL/GenBank/DDBJ databases">
        <title>Forest soil microbial communities from Buena Vista Peninsula, Colon Province, Panama.</title>
        <authorList>
            <person name="Bouskill N."/>
        </authorList>
    </citation>
    <scope>NUCLEOTIDE SEQUENCE [LARGE SCALE GENOMIC DNA]</scope>
    <source>
        <strain evidence="2 3">GGS1</strain>
    </source>
</reference>
<dbReference type="Proteomes" id="UP001160499">
    <property type="component" value="Unassembled WGS sequence"/>
</dbReference>